<dbReference type="GO" id="GO:0045893">
    <property type="term" value="P:positive regulation of DNA-templated transcription"/>
    <property type="evidence" value="ECO:0007669"/>
    <property type="project" value="TreeGrafter"/>
</dbReference>
<evidence type="ECO:0000256" key="1">
    <source>
        <dbReference type="ARBA" id="ARBA00004123"/>
    </source>
</evidence>
<name>A0A9Q1KHE6_9CARY</name>
<evidence type="ECO:0000259" key="7">
    <source>
        <dbReference type="PROSITE" id="PS50888"/>
    </source>
</evidence>
<organism evidence="8 9">
    <name type="scientific">Carnegiea gigantea</name>
    <dbReference type="NCBI Taxonomy" id="171969"/>
    <lineage>
        <taxon>Eukaryota</taxon>
        <taxon>Viridiplantae</taxon>
        <taxon>Streptophyta</taxon>
        <taxon>Embryophyta</taxon>
        <taxon>Tracheophyta</taxon>
        <taxon>Spermatophyta</taxon>
        <taxon>Magnoliopsida</taxon>
        <taxon>eudicotyledons</taxon>
        <taxon>Gunneridae</taxon>
        <taxon>Pentapetalae</taxon>
        <taxon>Caryophyllales</taxon>
        <taxon>Cactineae</taxon>
        <taxon>Cactaceae</taxon>
        <taxon>Cactoideae</taxon>
        <taxon>Echinocereeae</taxon>
        <taxon>Carnegiea</taxon>
    </lineage>
</organism>
<accession>A0A9Q1KHE6</accession>
<keyword evidence="9" id="KW-1185">Reference proteome</keyword>
<keyword evidence="4" id="KW-0804">Transcription</keyword>
<feature type="compositionally biased region" description="Basic and acidic residues" evidence="6">
    <location>
        <begin position="160"/>
        <end position="170"/>
    </location>
</feature>
<feature type="region of interest" description="Disordered" evidence="6">
    <location>
        <begin position="113"/>
        <end position="170"/>
    </location>
</feature>
<reference evidence="8" key="1">
    <citation type="submission" date="2022-04" db="EMBL/GenBank/DDBJ databases">
        <title>Carnegiea gigantea Genome sequencing and assembly v2.</title>
        <authorList>
            <person name="Copetti D."/>
            <person name="Sanderson M.J."/>
            <person name="Burquez A."/>
            <person name="Wojciechowski M.F."/>
        </authorList>
    </citation>
    <scope>NUCLEOTIDE SEQUENCE</scope>
    <source>
        <strain evidence="8">SGP5-SGP5p</strain>
        <tissue evidence="8">Aerial part</tissue>
    </source>
</reference>
<keyword evidence="3" id="KW-0238">DNA-binding</keyword>
<dbReference type="CDD" id="cd11448">
    <property type="entry name" value="bHLH_AtFAMA_like"/>
    <property type="match status" value="1"/>
</dbReference>
<dbReference type="PANTHER" id="PTHR46684:SF16">
    <property type="entry name" value="TRANSCRIPTION FACTOR BHLH67-LIKE ISOFORM X2"/>
    <property type="match status" value="1"/>
</dbReference>
<dbReference type="InterPro" id="IPR054502">
    <property type="entry name" value="bHLH-TF_ACT-like_plant"/>
</dbReference>
<keyword evidence="2" id="KW-0805">Transcription regulation</keyword>
<evidence type="ECO:0000256" key="6">
    <source>
        <dbReference type="SAM" id="MobiDB-lite"/>
    </source>
</evidence>
<dbReference type="Pfam" id="PF22754">
    <property type="entry name" value="bHLH-TF_ACT-like_plant"/>
    <property type="match status" value="1"/>
</dbReference>
<proteinExistence type="predicted"/>
<protein>
    <recommendedName>
        <fullName evidence="7">BHLH domain-containing protein</fullName>
    </recommendedName>
</protein>
<evidence type="ECO:0000313" key="9">
    <source>
        <dbReference type="Proteomes" id="UP001153076"/>
    </source>
</evidence>
<evidence type="ECO:0000256" key="2">
    <source>
        <dbReference type="ARBA" id="ARBA00023015"/>
    </source>
</evidence>
<dbReference type="SUPFAM" id="SSF47459">
    <property type="entry name" value="HLH, helix-loop-helix DNA-binding domain"/>
    <property type="match status" value="1"/>
</dbReference>
<dbReference type="PANTHER" id="PTHR46684">
    <property type="entry name" value="TRANSCRIPTION FACTOR FAMA"/>
    <property type="match status" value="1"/>
</dbReference>
<feature type="compositionally biased region" description="Polar residues" evidence="6">
    <location>
        <begin position="116"/>
        <end position="128"/>
    </location>
</feature>
<dbReference type="InterPro" id="IPR011598">
    <property type="entry name" value="bHLH_dom"/>
</dbReference>
<evidence type="ECO:0000256" key="3">
    <source>
        <dbReference type="ARBA" id="ARBA00023125"/>
    </source>
</evidence>
<dbReference type="OrthoDB" id="1918339at2759"/>
<evidence type="ECO:0000256" key="5">
    <source>
        <dbReference type="ARBA" id="ARBA00023242"/>
    </source>
</evidence>
<dbReference type="SMART" id="SM00353">
    <property type="entry name" value="HLH"/>
    <property type="match status" value="1"/>
</dbReference>
<dbReference type="InterPro" id="IPR036638">
    <property type="entry name" value="HLH_DNA-bd_sf"/>
</dbReference>
<dbReference type="GO" id="GO:0005634">
    <property type="term" value="C:nucleus"/>
    <property type="evidence" value="ECO:0007669"/>
    <property type="project" value="UniProtKB-SubCell"/>
</dbReference>
<gene>
    <name evidence="8" type="ORF">Cgig2_022262</name>
</gene>
<dbReference type="InterPro" id="IPR044283">
    <property type="entry name" value="FAMA/SPEECHLESS/MUTE-like"/>
</dbReference>
<dbReference type="AlphaFoldDB" id="A0A9Q1KHE6"/>
<dbReference type="GO" id="GO:0046983">
    <property type="term" value="F:protein dimerization activity"/>
    <property type="evidence" value="ECO:0007669"/>
    <property type="project" value="InterPro"/>
</dbReference>
<dbReference type="Gene3D" id="4.10.280.10">
    <property type="entry name" value="Helix-loop-helix DNA-binding domain"/>
    <property type="match status" value="1"/>
</dbReference>
<comment type="caution">
    <text evidence="8">The sequence shown here is derived from an EMBL/GenBank/DDBJ whole genome shotgun (WGS) entry which is preliminary data.</text>
</comment>
<evidence type="ECO:0000256" key="4">
    <source>
        <dbReference type="ARBA" id="ARBA00023163"/>
    </source>
</evidence>
<evidence type="ECO:0000313" key="8">
    <source>
        <dbReference type="EMBL" id="KAJ8442896.1"/>
    </source>
</evidence>
<dbReference type="GO" id="GO:0003677">
    <property type="term" value="F:DNA binding"/>
    <property type="evidence" value="ECO:0007669"/>
    <property type="project" value="UniProtKB-KW"/>
</dbReference>
<keyword evidence="5" id="KW-0539">Nucleus</keyword>
<dbReference type="GO" id="GO:0010052">
    <property type="term" value="P:guard cell differentiation"/>
    <property type="evidence" value="ECO:0007669"/>
    <property type="project" value="InterPro"/>
</dbReference>
<dbReference type="EMBL" id="JAKOGI010000132">
    <property type="protein sequence ID" value="KAJ8442896.1"/>
    <property type="molecule type" value="Genomic_DNA"/>
</dbReference>
<sequence>MTGGVPTKPQLCCSAKPMLKWVFVIHFWVYSEQFPDGEDYLQNGELGRMNTEDSTPFLQMLQSVESQIPFPYPLIQEPNFQLLLRLQHRKLMMQPLEEDQIVSSVTNNDIVMESGSCRTENPVSEINQRTSRRGRSSSKRNVGPNKERRKRKRLSARPMKNKEEVESQRMTHIAVERNRRRQMSEHLNVLRSLMPPSYVQRGDQASIIGGALDYVKELEHLLQSLQARKRMRQLLNENGGVSASSSSSSANLLGILLMETSSSSPSSSAFHFRYSDNEDLNAEIKSGLAEIQVAVIQNHVNLKIQCQRRSGQLLKAIFGLENLGLSVLLLNISSLHSFVHFSFNLKIEDNCNLRSAEEVASAVHQIFTLINAS</sequence>
<comment type="subcellular location">
    <subcellularLocation>
        <location evidence="1">Nucleus</location>
    </subcellularLocation>
</comment>
<dbReference type="Pfam" id="PF00010">
    <property type="entry name" value="HLH"/>
    <property type="match status" value="1"/>
</dbReference>
<dbReference type="GO" id="GO:0003700">
    <property type="term" value="F:DNA-binding transcription factor activity"/>
    <property type="evidence" value="ECO:0007669"/>
    <property type="project" value="InterPro"/>
</dbReference>
<dbReference type="PROSITE" id="PS50888">
    <property type="entry name" value="BHLH"/>
    <property type="match status" value="1"/>
</dbReference>
<dbReference type="Proteomes" id="UP001153076">
    <property type="component" value="Unassembled WGS sequence"/>
</dbReference>
<feature type="domain" description="BHLH" evidence="7">
    <location>
        <begin position="167"/>
        <end position="218"/>
    </location>
</feature>